<accession>A0A318S2L7</accession>
<organism evidence="1 2">
    <name type="scientific">Deinococcus yavapaiensis KR-236</name>
    <dbReference type="NCBI Taxonomy" id="694435"/>
    <lineage>
        <taxon>Bacteria</taxon>
        <taxon>Thermotogati</taxon>
        <taxon>Deinococcota</taxon>
        <taxon>Deinococci</taxon>
        <taxon>Deinococcales</taxon>
        <taxon>Deinococcaceae</taxon>
        <taxon>Deinococcus</taxon>
    </lineage>
</organism>
<reference evidence="1 2" key="1">
    <citation type="submission" date="2018-06" db="EMBL/GenBank/DDBJ databases">
        <title>Genomic Encyclopedia of Type Strains, Phase IV (KMG-IV): sequencing the most valuable type-strain genomes for metagenomic binning, comparative biology and taxonomic classification.</title>
        <authorList>
            <person name="Goeker M."/>
        </authorList>
    </citation>
    <scope>NUCLEOTIDE SEQUENCE [LARGE SCALE GENOMIC DNA]</scope>
    <source>
        <strain evidence="1 2">DSM 18048</strain>
    </source>
</reference>
<proteinExistence type="predicted"/>
<dbReference type="Pfam" id="PF14559">
    <property type="entry name" value="TPR_19"/>
    <property type="match status" value="1"/>
</dbReference>
<dbReference type="Gene3D" id="1.25.40.10">
    <property type="entry name" value="Tetratricopeptide repeat domain"/>
    <property type="match status" value="2"/>
</dbReference>
<dbReference type="SUPFAM" id="SSF48452">
    <property type="entry name" value="TPR-like"/>
    <property type="match status" value="3"/>
</dbReference>
<keyword evidence="2" id="KW-1185">Reference proteome</keyword>
<name>A0A318S2L7_9DEIO</name>
<dbReference type="InterPro" id="IPR011990">
    <property type="entry name" value="TPR-like_helical_dom_sf"/>
</dbReference>
<dbReference type="Proteomes" id="UP000248326">
    <property type="component" value="Unassembled WGS sequence"/>
</dbReference>
<dbReference type="InterPro" id="IPR036388">
    <property type="entry name" value="WH-like_DNA-bd_sf"/>
</dbReference>
<dbReference type="RefSeq" id="WP_170131177.1">
    <property type="nucleotide sequence ID" value="NZ_QJSX01000019.1"/>
</dbReference>
<dbReference type="Gene3D" id="1.10.10.10">
    <property type="entry name" value="Winged helix-like DNA-binding domain superfamily/Winged helix DNA-binding domain"/>
    <property type="match status" value="1"/>
</dbReference>
<evidence type="ECO:0000313" key="2">
    <source>
        <dbReference type="Proteomes" id="UP000248326"/>
    </source>
</evidence>
<comment type="caution">
    <text evidence="1">The sequence shown here is derived from an EMBL/GenBank/DDBJ whole genome shotgun (WGS) entry which is preliminary data.</text>
</comment>
<dbReference type="SUPFAM" id="SSF52540">
    <property type="entry name" value="P-loop containing nucleoside triphosphate hydrolases"/>
    <property type="match status" value="1"/>
</dbReference>
<protein>
    <submittedName>
        <fullName evidence="1">Tetratricopeptide repeat protein</fullName>
    </submittedName>
</protein>
<dbReference type="AlphaFoldDB" id="A0A318S2L7"/>
<evidence type="ECO:0000313" key="1">
    <source>
        <dbReference type="EMBL" id="PYE49986.1"/>
    </source>
</evidence>
<dbReference type="EMBL" id="QJSX01000019">
    <property type="protein sequence ID" value="PYE49986.1"/>
    <property type="molecule type" value="Genomic_DNA"/>
</dbReference>
<sequence length="1044" mass="114043">MNSSVSLVSRRLRAFTARRAGLAVCLQGAPGIGKSYAATAMLRETPCWSVTVPAALPLAQLLAALPVPKQPAVWLERALKRVREGPELSLDEASALIAGVLAAGAPLVLHVEDLHDAPERIEFWQRLALGVVRTHGVCLLTTSRTELPAPFERVTLDPLDRHGSDALLQAKAGATLPAEALSWLFARAAGNPLFTLEYFRLLARRGHLWNDGQRWRWRAPSEHVMPLTVEALIEQVLHGAVDTPALEQALGTRALLGSIADEALWAHVAALSPEALREAKDTLELRGVLIGRDFAHPLYGEVARGALSAVERQALARRALQRMADDPRSAALLVEEAALEAPDTASWFEAAARAARDANEEVHAARFTARAAEHTTGARRMTLALEAARVLRDVDSSEAQRLAEMALLALPDDERPVLMLAELLASQGRVREAERALTRLPERQRQGASWLARRMLLRAAAQDESGVLDLWTEYLELEVAANAKVTTAVAFALTRHGRSDEAFTLVTRTLEQARPDVRTSCELINILGMIRYNRNDFVGAAHEYGRALQCARAARLPQLEALYLGNRAMALGELGRVHERVADLEASVRMQIEGGHVLQAVRMQVAVADAWLDLAEYERAEELLLSCRDVLSRIAPSDHLIECEYRLSVLYRDWASPHAPILAIKHARAALHLARLVENPRKIAWSLGYAAIAEARFGNARESEALAQEALTLATSLQTPGQIGLARFALAHALEALGHLQQALRCFEAVAAALEAQGITDAAHEVGLEADRLAQREVSAAQRFAWFEARGMANMARIARRYFPQLGRDELGAALPEVAGTPEPVLAARLDVLGDLRFSAAGSPRSVRGRRRREVLAMLAEARLAGRSEVARLDLQDALYPGVPDAQASAALRDVVHQLRVECGAGAVLTTPGGYRLGRVSLDAEEFLTSGDTRLWRGPYLTGLQVDTSEVIVGEALHAALRERTEAILHDDPTEAARVARLLLTADPYDRAALHLALRALRGSRNHKSLSRTYHLARVRFEDVGEHLPERWADFLAQPIGAAP</sequence>
<dbReference type="InterPro" id="IPR027417">
    <property type="entry name" value="P-loop_NTPase"/>
</dbReference>
<gene>
    <name evidence="1" type="ORF">DES52_1196</name>
</gene>